<feature type="signal peptide" evidence="1">
    <location>
        <begin position="1"/>
        <end position="21"/>
    </location>
</feature>
<evidence type="ECO:0000313" key="3">
    <source>
        <dbReference type="Proteomes" id="UP001054252"/>
    </source>
</evidence>
<protein>
    <submittedName>
        <fullName evidence="2">Uncharacterized protein</fullName>
    </submittedName>
</protein>
<dbReference type="Proteomes" id="UP001054252">
    <property type="component" value="Unassembled WGS sequence"/>
</dbReference>
<evidence type="ECO:0000313" key="2">
    <source>
        <dbReference type="EMBL" id="GKV11240.1"/>
    </source>
</evidence>
<keyword evidence="1" id="KW-0732">Signal</keyword>
<name>A0AAV5JGQ5_9ROSI</name>
<proteinExistence type="predicted"/>
<accession>A0AAV5JGQ5</accession>
<sequence>MTFSLYHILLILLCSSSFCSASRRLLFVQFGPTSPVPDSSQTPLVDDAKLPKLPYLANFTQMFPFPGWPSLPSFPPFPFVPTMPSVPQLPLGPGFQDPPSLVIGNPINP</sequence>
<organism evidence="2 3">
    <name type="scientific">Rubroshorea leprosula</name>
    <dbReference type="NCBI Taxonomy" id="152421"/>
    <lineage>
        <taxon>Eukaryota</taxon>
        <taxon>Viridiplantae</taxon>
        <taxon>Streptophyta</taxon>
        <taxon>Embryophyta</taxon>
        <taxon>Tracheophyta</taxon>
        <taxon>Spermatophyta</taxon>
        <taxon>Magnoliopsida</taxon>
        <taxon>eudicotyledons</taxon>
        <taxon>Gunneridae</taxon>
        <taxon>Pentapetalae</taxon>
        <taxon>rosids</taxon>
        <taxon>malvids</taxon>
        <taxon>Malvales</taxon>
        <taxon>Dipterocarpaceae</taxon>
        <taxon>Rubroshorea</taxon>
    </lineage>
</organism>
<dbReference type="EMBL" id="BPVZ01000034">
    <property type="protein sequence ID" value="GKV11240.1"/>
    <property type="molecule type" value="Genomic_DNA"/>
</dbReference>
<evidence type="ECO:0000256" key="1">
    <source>
        <dbReference type="SAM" id="SignalP"/>
    </source>
</evidence>
<keyword evidence="3" id="KW-1185">Reference proteome</keyword>
<reference evidence="2 3" key="1">
    <citation type="journal article" date="2021" name="Commun. Biol.">
        <title>The genome of Shorea leprosula (Dipterocarpaceae) highlights the ecological relevance of drought in aseasonal tropical rainforests.</title>
        <authorList>
            <person name="Ng K.K.S."/>
            <person name="Kobayashi M.J."/>
            <person name="Fawcett J.A."/>
            <person name="Hatakeyama M."/>
            <person name="Paape T."/>
            <person name="Ng C.H."/>
            <person name="Ang C.C."/>
            <person name="Tnah L.H."/>
            <person name="Lee C.T."/>
            <person name="Nishiyama T."/>
            <person name="Sese J."/>
            <person name="O'Brien M.J."/>
            <person name="Copetti D."/>
            <person name="Mohd Noor M.I."/>
            <person name="Ong R.C."/>
            <person name="Putra M."/>
            <person name="Sireger I.Z."/>
            <person name="Indrioko S."/>
            <person name="Kosugi Y."/>
            <person name="Izuno A."/>
            <person name="Isagi Y."/>
            <person name="Lee S.L."/>
            <person name="Shimizu K.K."/>
        </authorList>
    </citation>
    <scope>NUCLEOTIDE SEQUENCE [LARGE SCALE GENOMIC DNA]</scope>
    <source>
        <strain evidence="2">214</strain>
    </source>
</reference>
<dbReference type="AlphaFoldDB" id="A0AAV5JGQ5"/>
<gene>
    <name evidence="2" type="ORF">SLEP1_g22510</name>
</gene>
<comment type="caution">
    <text evidence="2">The sequence shown here is derived from an EMBL/GenBank/DDBJ whole genome shotgun (WGS) entry which is preliminary data.</text>
</comment>
<feature type="chain" id="PRO_5043562780" evidence="1">
    <location>
        <begin position="22"/>
        <end position="109"/>
    </location>
</feature>